<accession>G0L6Q7</accession>
<dbReference type="AlphaFoldDB" id="G0L6Q7"/>
<proteinExistence type="predicted"/>
<dbReference type="KEGG" id="zga:ZOBELLIA_4451"/>
<gene>
    <name evidence="1" type="ordered locus">zobellia_4451</name>
</gene>
<keyword evidence="2" id="KW-1185">Reference proteome</keyword>
<evidence type="ECO:0000313" key="2">
    <source>
        <dbReference type="Proteomes" id="UP000008898"/>
    </source>
</evidence>
<reference evidence="1 2" key="2">
    <citation type="journal article" date="2012" name="Environ. Microbiol.">
        <title>Characterization of the first alginolytic operons in a marine bacterium: from their emergence in marine Flavobacteriia to their independent transfers to marine Proteobacteria and human gut Bacteroides.</title>
        <authorList>
            <person name="Thomas F."/>
            <person name="Barbeyron T."/>
            <person name="Tonon T."/>
            <person name="Genicot S."/>
            <person name="Czjzek M."/>
            <person name="Michel G."/>
        </authorList>
    </citation>
    <scope>NUCLEOTIDE SEQUENCE [LARGE SCALE GENOMIC DNA]</scope>
    <source>
        <strain evidence="2">DSM 12802 / CCUG 47099 / CIP 106680 / NCIMB 13871 / Dsij</strain>
    </source>
</reference>
<sequence>MALMPYKMAVDHAEMKGNWKYCPFYIDLLK</sequence>
<organism evidence="1 2">
    <name type="scientific">Zobellia galactanivorans (strain DSM 12802 / CCUG 47099 / CIP 106680 / NCIMB 13871 / Dsij)</name>
    <dbReference type="NCBI Taxonomy" id="63186"/>
    <lineage>
        <taxon>Bacteria</taxon>
        <taxon>Pseudomonadati</taxon>
        <taxon>Bacteroidota</taxon>
        <taxon>Flavobacteriia</taxon>
        <taxon>Flavobacteriales</taxon>
        <taxon>Flavobacteriaceae</taxon>
        <taxon>Zobellia</taxon>
    </lineage>
</organism>
<protein>
    <submittedName>
        <fullName evidence="1">Uncharacterized protein</fullName>
    </submittedName>
</protein>
<dbReference type="HOGENOM" id="CLU_3406239_0_0_10"/>
<reference evidence="2" key="1">
    <citation type="submission" date="2009-07" db="EMBL/GenBank/DDBJ databases">
        <title>Complete genome sequence of Zobellia galactanivorans Dsij.</title>
        <authorList>
            <consortium name="Genoscope - CEA"/>
        </authorList>
    </citation>
    <scope>NUCLEOTIDE SEQUENCE [LARGE SCALE GENOMIC DNA]</scope>
    <source>
        <strain evidence="2">DSM 12802 / CCUG 47099 / CIP 106680 / NCIMB 13871 / Dsij</strain>
    </source>
</reference>
<dbReference type="STRING" id="63186.ZOBELLIA_4451"/>
<evidence type="ECO:0000313" key="1">
    <source>
        <dbReference type="EMBL" id="CAZ98586.1"/>
    </source>
</evidence>
<name>G0L6Q7_ZOBGA</name>
<dbReference type="EMBL" id="FP476056">
    <property type="protein sequence ID" value="CAZ98586.1"/>
    <property type="molecule type" value="Genomic_DNA"/>
</dbReference>
<dbReference type="Proteomes" id="UP000008898">
    <property type="component" value="Chromosome"/>
</dbReference>